<dbReference type="OrthoDB" id="2687798at2759"/>
<accession>A0A9P5XIB1</accession>
<name>A0A9P5XIB1_9AGAR</name>
<dbReference type="AlphaFoldDB" id="A0A9P5XIB1"/>
<reference evidence="1" key="1">
    <citation type="submission" date="2020-11" db="EMBL/GenBank/DDBJ databases">
        <authorList>
            <consortium name="DOE Joint Genome Institute"/>
            <person name="Ahrendt S."/>
            <person name="Riley R."/>
            <person name="Andreopoulos W."/>
            <person name="Labutti K."/>
            <person name="Pangilinan J."/>
            <person name="Ruiz-Duenas F.J."/>
            <person name="Barrasa J.M."/>
            <person name="Sanchez-Garcia M."/>
            <person name="Camarero S."/>
            <person name="Miyauchi S."/>
            <person name="Serrano A."/>
            <person name="Linde D."/>
            <person name="Babiker R."/>
            <person name="Drula E."/>
            <person name="Ayuso-Fernandez I."/>
            <person name="Pacheco R."/>
            <person name="Padilla G."/>
            <person name="Ferreira P."/>
            <person name="Barriuso J."/>
            <person name="Kellner H."/>
            <person name="Castanera R."/>
            <person name="Alfaro M."/>
            <person name="Ramirez L."/>
            <person name="Pisabarro A.G."/>
            <person name="Kuo A."/>
            <person name="Tritt A."/>
            <person name="Lipzen A."/>
            <person name="He G."/>
            <person name="Yan M."/>
            <person name="Ng V."/>
            <person name="Cullen D."/>
            <person name="Martin F."/>
            <person name="Rosso M.-N."/>
            <person name="Henrissat B."/>
            <person name="Hibbett D."/>
            <person name="Martinez A.T."/>
            <person name="Grigoriev I.V."/>
        </authorList>
    </citation>
    <scope>NUCLEOTIDE SEQUENCE</scope>
    <source>
        <strain evidence="1">MF-IS2</strain>
    </source>
</reference>
<feature type="non-terminal residue" evidence="1">
    <location>
        <position position="1"/>
    </location>
</feature>
<protein>
    <submittedName>
        <fullName evidence="1">Uncharacterized protein</fullName>
    </submittedName>
</protein>
<proteinExistence type="predicted"/>
<organism evidence="1 2">
    <name type="scientific">Macrolepiota fuliginosa MF-IS2</name>
    <dbReference type="NCBI Taxonomy" id="1400762"/>
    <lineage>
        <taxon>Eukaryota</taxon>
        <taxon>Fungi</taxon>
        <taxon>Dikarya</taxon>
        <taxon>Basidiomycota</taxon>
        <taxon>Agaricomycotina</taxon>
        <taxon>Agaricomycetes</taxon>
        <taxon>Agaricomycetidae</taxon>
        <taxon>Agaricales</taxon>
        <taxon>Agaricineae</taxon>
        <taxon>Agaricaceae</taxon>
        <taxon>Macrolepiota</taxon>
    </lineage>
</organism>
<dbReference type="Proteomes" id="UP000807342">
    <property type="component" value="Unassembled WGS sequence"/>
</dbReference>
<evidence type="ECO:0000313" key="2">
    <source>
        <dbReference type="Proteomes" id="UP000807342"/>
    </source>
</evidence>
<sequence length="92" mass="10060">VINSLTQGHATNPKNMHPQDVQCQSVRAGFRARKDETNYCIDAANQCAKAGEDKRPGEMGTGNPERVGFVEQVGGASVTARKFEKEGRQKKK</sequence>
<comment type="caution">
    <text evidence="1">The sequence shown here is derived from an EMBL/GenBank/DDBJ whole genome shotgun (WGS) entry which is preliminary data.</text>
</comment>
<keyword evidence="2" id="KW-1185">Reference proteome</keyword>
<evidence type="ECO:0000313" key="1">
    <source>
        <dbReference type="EMBL" id="KAF9450050.1"/>
    </source>
</evidence>
<feature type="non-terminal residue" evidence="1">
    <location>
        <position position="92"/>
    </location>
</feature>
<gene>
    <name evidence="1" type="ORF">P691DRAFT_619772</name>
</gene>
<dbReference type="EMBL" id="MU151113">
    <property type="protein sequence ID" value="KAF9450050.1"/>
    <property type="molecule type" value="Genomic_DNA"/>
</dbReference>